<organism evidence="1 2">
    <name type="scientific">Stenotrophomonas maltophilia</name>
    <name type="common">Pseudomonas maltophilia</name>
    <name type="synonym">Xanthomonas maltophilia</name>
    <dbReference type="NCBI Taxonomy" id="40324"/>
    <lineage>
        <taxon>Bacteria</taxon>
        <taxon>Pseudomonadati</taxon>
        <taxon>Pseudomonadota</taxon>
        <taxon>Gammaproteobacteria</taxon>
        <taxon>Lysobacterales</taxon>
        <taxon>Lysobacteraceae</taxon>
        <taxon>Stenotrophomonas</taxon>
        <taxon>Stenotrophomonas maltophilia group</taxon>
    </lineage>
</organism>
<reference evidence="1 2" key="1">
    <citation type="submission" date="2016-05" db="EMBL/GenBank/DDBJ databases">
        <title>Draft Genome Sequences of Stenotrophomonas maltophilia Strains Sm32COP, Sm41DVV, Sm46PAILV, SmF3, SmF22, SmSOFb1 and SmCVFa1, Isolated from Different Manures, in France.</title>
        <authorList>
            <person name="Nazaret S."/>
            <person name="Bodilis J."/>
        </authorList>
    </citation>
    <scope>NUCLEOTIDE SEQUENCE [LARGE SCALE GENOMIC DNA]</scope>
    <source>
        <strain evidence="1 2">Sm41DVV</strain>
    </source>
</reference>
<evidence type="ECO:0000313" key="1">
    <source>
        <dbReference type="EMBL" id="OBU63691.1"/>
    </source>
</evidence>
<dbReference type="EMBL" id="LYVI01000001">
    <property type="protein sequence ID" value="OBU63691.1"/>
    <property type="molecule type" value="Genomic_DNA"/>
</dbReference>
<comment type="caution">
    <text evidence="1">The sequence shown here is derived from an EMBL/GenBank/DDBJ whole genome shotgun (WGS) entry which is preliminary data.</text>
</comment>
<proteinExistence type="predicted"/>
<dbReference type="AlphaFoldDB" id="A0AAP7GVJ7"/>
<gene>
    <name evidence="1" type="ORF">A9K56_01170</name>
</gene>
<protein>
    <submittedName>
        <fullName evidence="1">Uncharacterized protein</fullName>
    </submittedName>
</protein>
<evidence type="ECO:0000313" key="2">
    <source>
        <dbReference type="Proteomes" id="UP000092125"/>
    </source>
</evidence>
<dbReference type="Proteomes" id="UP000092125">
    <property type="component" value="Unassembled WGS sequence"/>
</dbReference>
<accession>A0AAP7GVJ7</accession>
<sequence length="139" mass="14830">MPAMTLLSAPAVAEAACCPSDDNGTHMAQAGLGESRPAATNLSADPNWLVYGFEREGINYYQVNDLSGQVLLIIGKVDTTFWTLPAGKSPITVSLPSQRLALPEKSQRHVVLRQAEFSLVVYGAGSNATWAIELPATSR</sequence>
<name>A0AAP7GVJ7_STEMA</name>